<gene>
    <name evidence="1" type="primary">nucS</name>
    <name evidence="1" type="ORF">ONOEEDHL_00899</name>
</gene>
<keyword evidence="1" id="KW-0378">Hydrolase</keyword>
<proteinExistence type="predicted"/>
<comment type="caution">
    <text evidence="1">The sequence shown here is derived from an EMBL/GenBank/DDBJ whole genome shotgun (WGS) entry which is preliminary data.</text>
</comment>
<dbReference type="GO" id="GO:0003676">
    <property type="term" value="F:nucleic acid binding"/>
    <property type="evidence" value="ECO:0007669"/>
    <property type="project" value="InterPro"/>
</dbReference>
<dbReference type="GO" id="GO:0016787">
    <property type="term" value="F:hydrolase activity"/>
    <property type="evidence" value="ECO:0007669"/>
    <property type="project" value="UniProtKB-KW"/>
</dbReference>
<keyword evidence="1" id="KW-0540">Nuclease</keyword>
<dbReference type="EMBL" id="CABFLZ010000047">
    <property type="protein sequence ID" value="VTY09015.1"/>
    <property type="molecule type" value="Genomic_DNA"/>
</dbReference>
<keyword evidence="1" id="KW-0255">Endonuclease</keyword>
<evidence type="ECO:0000313" key="2">
    <source>
        <dbReference type="Proteomes" id="UP000626795"/>
    </source>
</evidence>
<sequence length="330" mass="38773">MSIFRINKIDQTSTVLDLIAFKDNRIKERDVQNIIKSNPQILGEDLLIISEELSPCEDSKKRLDLLALDKSGKLVVIELKRNDDGFHMDLQAIRYASMIRLFSIQDVIRHYQDYAHGNAEEEITVFLDQEIDKLDFDNIRIILVNQDFSRELTNSVLWLNEQGLDIKCIKITQYEINNELIWDVDTIIPVKETEEYQLKIKEKKNSDQEIKREINSRDYTKYTFNDKSDLTKGRLVLEVVRKYCEDHPETNFAKLSQIFPKKLQGSNGVLNIFSELKDYQKEGRFYIKDKEIIQLKNGEQIAVCSQWRKDSIEKFIDHVKQTLGYEIVAQ</sequence>
<evidence type="ECO:0000313" key="1">
    <source>
        <dbReference type="EMBL" id="VTY09015.1"/>
    </source>
</evidence>
<dbReference type="InterPro" id="IPR011856">
    <property type="entry name" value="tRNA_endonuc-like_dom_sf"/>
</dbReference>
<dbReference type="AlphaFoldDB" id="A0A9X9SNE5"/>
<name>A0A9X9SNE5_NEISU</name>
<protein>
    <submittedName>
        <fullName evidence="1">Endonuclease NucS</fullName>
        <ecNumber evidence="1">3.1.-.-</ecNumber>
    </submittedName>
</protein>
<dbReference type="GO" id="GO:0004519">
    <property type="term" value="F:endonuclease activity"/>
    <property type="evidence" value="ECO:0007669"/>
    <property type="project" value="UniProtKB-KW"/>
</dbReference>
<reference evidence="1" key="1">
    <citation type="submission" date="2019-05" db="EMBL/GenBank/DDBJ databases">
        <authorList>
            <person name="Hibberd M."/>
        </authorList>
    </citation>
    <scope>NUCLEOTIDE SEQUENCE</scope>
    <source>
        <strain evidence="1">Neisseria_subflava_BgEED23</strain>
    </source>
</reference>
<organism evidence="1 2">
    <name type="scientific">Neisseria subflava</name>
    <dbReference type="NCBI Taxonomy" id="28449"/>
    <lineage>
        <taxon>Bacteria</taxon>
        <taxon>Pseudomonadati</taxon>
        <taxon>Pseudomonadota</taxon>
        <taxon>Betaproteobacteria</taxon>
        <taxon>Neisseriales</taxon>
        <taxon>Neisseriaceae</taxon>
        <taxon>Neisseria</taxon>
    </lineage>
</organism>
<keyword evidence="2" id="KW-1185">Reference proteome</keyword>
<accession>A0A9X9SNE5</accession>
<dbReference type="RefSeq" id="WP_204788706.1">
    <property type="nucleotide sequence ID" value="NZ_CABFLZ010000047.1"/>
</dbReference>
<dbReference type="Proteomes" id="UP000626795">
    <property type="component" value="Unassembled WGS sequence"/>
</dbReference>
<dbReference type="Gene3D" id="3.40.1350.10">
    <property type="match status" value="1"/>
</dbReference>
<dbReference type="EC" id="3.1.-.-" evidence="1"/>